<dbReference type="EMBL" id="JBAMIC010000019">
    <property type="protein sequence ID" value="KAK7093883.1"/>
    <property type="molecule type" value="Genomic_DNA"/>
</dbReference>
<dbReference type="PANTHER" id="PTHR22298">
    <property type="entry name" value="ENDO-1,4-BETA-GLUCANASE"/>
    <property type="match status" value="1"/>
</dbReference>
<keyword evidence="9" id="KW-0732">Signal</keyword>
<evidence type="ECO:0000256" key="9">
    <source>
        <dbReference type="SAM" id="SignalP"/>
    </source>
</evidence>
<evidence type="ECO:0000256" key="4">
    <source>
        <dbReference type="ARBA" id="ARBA00022801"/>
    </source>
</evidence>
<reference evidence="11 12" key="1">
    <citation type="submission" date="2024-02" db="EMBL/GenBank/DDBJ databases">
        <title>Chromosome-scale genome assembly of the rough periwinkle Littorina saxatilis.</title>
        <authorList>
            <person name="De Jode A."/>
            <person name="Faria R."/>
            <person name="Formenti G."/>
            <person name="Sims Y."/>
            <person name="Smith T.P."/>
            <person name="Tracey A."/>
            <person name="Wood J.M.D."/>
            <person name="Zagrodzka Z.B."/>
            <person name="Johannesson K."/>
            <person name="Butlin R.K."/>
            <person name="Leder E.H."/>
        </authorList>
    </citation>
    <scope>NUCLEOTIDE SEQUENCE [LARGE SCALE GENOMIC DNA]</scope>
    <source>
        <strain evidence="11">Snail1</strain>
        <tissue evidence="11">Muscle</tissue>
    </source>
</reference>
<dbReference type="Proteomes" id="UP001374579">
    <property type="component" value="Unassembled WGS sequence"/>
</dbReference>
<evidence type="ECO:0000256" key="2">
    <source>
        <dbReference type="ARBA" id="ARBA00007072"/>
    </source>
</evidence>
<keyword evidence="6" id="KW-0119">Carbohydrate metabolism</keyword>
<dbReference type="InterPro" id="IPR001701">
    <property type="entry name" value="Glyco_hydro_9"/>
</dbReference>
<dbReference type="AlphaFoldDB" id="A0AAN9AV97"/>
<feature type="domain" description="Glycoside hydrolase family 9" evidence="10">
    <location>
        <begin position="104"/>
        <end position="536"/>
    </location>
</feature>
<dbReference type="SUPFAM" id="SSF48208">
    <property type="entry name" value="Six-hairpin glycosidases"/>
    <property type="match status" value="1"/>
</dbReference>
<name>A0AAN9AV97_9CAEN</name>
<evidence type="ECO:0000256" key="3">
    <source>
        <dbReference type="ARBA" id="ARBA00012601"/>
    </source>
</evidence>
<comment type="caution">
    <text evidence="11">The sequence shown here is derived from an EMBL/GenBank/DDBJ whole genome shotgun (WGS) entry which is preliminary data.</text>
</comment>
<feature type="chain" id="PRO_5042858891" description="cellulase" evidence="9">
    <location>
        <begin position="20"/>
        <end position="558"/>
    </location>
</feature>
<sequence>MKSLFVALATVLAIDGATGSPSRVEFINIGLCNEMFTEDIAFNSPNGNHLQCARQCSMQDSCLTFTIAENMCRGHSVLVTSQTPSMPSPGANSFVKRSTYSRNYMEALNRSIVFHYAQRSGNLTGTFRPLPWVVSSAMDDNPVGGWYRGGDYIKYTIAMAWSVVTQLWSMVRFRAGYQAAGQFDVITDSARWALDYLLRCWDNESQELVVMVGDWEADHAVWTRPQDMVTDRPVYKANTTHNSSDVAGLTAAALALGYIVFNESDAEFANSMLTAAEQIYTFGTTYKGIQETFQHSEFTKREKKKELPNTGVSTYNDELCVAAVWLKRATENNSYFQTAKNTFYSSDKAWVYSTDANEVACQLLHWEETGTSKYKRNVEKFFSDWLRGSDPDHTACGLVYRSAVTPIRYAVNAAFLALVASRDGIESVDGKNLNQFAVEQVNYMLGDNAQRSGSNCYSFLIGYGNNFPRQPHHRAASCPVDISQACITNDTLPNPSELTGGLVGGPSDVTDQYEDRRSYWRHRVSCDVNAAMQAALAGIVFLKEEDNIPMTNNKCKCP</sequence>
<comment type="similarity">
    <text evidence="2">Belongs to the glycosyl hydrolase 9 (cellulase E) family.</text>
</comment>
<dbReference type="InterPro" id="IPR008928">
    <property type="entry name" value="6-hairpin_glycosidase_sf"/>
</dbReference>
<dbReference type="GO" id="GO:0008810">
    <property type="term" value="F:cellulase activity"/>
    <property type="evidence" value="ECO:0007669"/>
    <property type="project" value="UniProtKB-EC"/>
</dbReference>
<keyword evidence="8" id="KW-0624">Polysaccharide degradation</keyword>
<evidence type="ECO:0000256" key="6">
    <source>
        <dbReference type="ARBA" id="ARBA00023277"/>
    </source>
</evidence>
<dbReference type="GO" id="GO:0030245">
    <property type="term" value="P:cellulose catabolic process"/>
    <property type="evidence" value="ECO:0007669"/>
    <property type="project" value="UniProtKB-KW"/>
</dbReference>
<proteinExistence type="inferred from homology"/>
<evidence type="ECO:0000313" key="12">
    <source>
        <dbReference type="Proteomes" id="UP001374579"/>
    </source>
</evidence>
<dbReference type="InterPro" id="IPR012341">
    <property type="entry name" value="6hp_glycosidase-like_sf"/>
</dbReference>
<protein>
    <recommendedName>
        <fullName evidence="3">cellulase</fullName>
        <ecNumber evidence="3">3.2.1.4</ecNumber>
    </recommendedName>
</protein>
<evidence type="ECO:0000256" key="8">
    <source>
        <dbReference type="ARBA" id="ARBA00023326"/>
    </source>
</evidence>
<gene>
    <name evidence="11" type="ORF">V1264_007566</name>
</gene>
<accession>A0AAN9AV97</accession>
<comment type="catalytic activity">
    <reaction evidence="1">
        <text>Endohydrolysis of (1-&gt;4)-beta-D-glucosidic linkages in cellulose, lichenin and cereal beta-D-glucans.</text>
        <dbReference type="EC" id="3.2.1.4"/>
    </reaction>
</comment>
<keyword evidence="7" id="KW-0326">Glycosidase</keyword>
<keyword evidence="4" id="KW-0378">Hydrolase</keyword>
<dbReference type="Pfam" id="PF00759">
    <property type="entry name" value="Glyco_hydro_9"/>
    <property type="match status" value="1"/>
</dbReference>
<keyword evidence="12" id="KW-1185">Reference proteome</keyword>
<keyword evidence="5" id="KW-0136">Cellulose degradation</keyword>
<evidence type="ECO:0000256" key="5">
    <source>
        <dbReference type="ARBA" id="ARBA00023001"/>
    </source>
</evidence>
<evidence type="ECO:0000256" key="7">
    <source>
        <dbReference type="ARBA" id="ARBA00023295"/>
    </source>
</evidence>
<evidence type="ECO:0000259" key="10">
    <source>
        <dbReference type="Pfam" id="PF00759"/>
    </source>
</evidence>
<feature type="signal peptide" evidence="9">
    <location>
        <begin position="1"/>
        <end position="19"/>
    </location>
</feature>
<dbReference type="EC" id="3.2.1.4" evidence="3"/>
<organism evidence="11 12">
    <name type="scientific">Littorina saxatilis</name>
    <dbReference type="NCBI Taxonomy" id="31220"/>
    <lineage>
        <taxon>Eukaryota</taxon>
        <taxon>Metazoa</taxon>
        <taxon>Spiralia</taxon>
        <taxon>Lophotrochozoa</taxon>
        <taxon>Mollusca</taxon>
        <taxon>Gastropoda</taxon>
        <taxon>Caenogastropoda</taxon>
        <taxon>Littorinimorpha</taxon>
        <taxon>Littorinoidea</taxon>
        <taxon>Littorinidae</taxon>
        <taxon>Littorina</taxon>
    </lineage>
</organism>
<dbReference type="Gene3D" id="1.50.10.10">
    <property type="match status" value="1"/>
</dbReference>
<evidence type="ECO:0000313" key="11">
    <source>
        <dbReference type="EMBL" id="KAK7093883.1"/>
    </source>
</evidence>
<evidence type="ECO:0000256" key="1">
    <source>
        <dbReference type="ARBA" id="ARBA00000966"/>
    </source>
</evidence>